<keyword evidence="2 7" id="KW-0808">Transferase</keyword>
<feature type="binding site" evidence="7">
    <location>
        <begin position="330"/>
        <end position="334"/>
    </location>
    <ligand>
        <name>ATP</name>
        <dbReference type="ChEBI" id="CHEBI:30616"/>
    </ligand>
</feature>
<name>A0A3M6UYL0_POCDA</name>
<protein>
    <recommendedName>
        <fullName evidence="13">Creatine kinase</fullName>
    </recommendedName>
</protein>
<evidence type="ECO:0000256" key="7">
    <source>
        <dbReference type="PROSITE-ProRule" id="PRU00843"/>
    </source>
</evidence>
<dbReference type="InterPro" id="IPR022414">
    <property type="entry name" value="ATP-guanido_PTrfase_cat"/>
</dbReference>
<dbReference type="PROSITE" id="PS51510">
    <property type="entry name" value="PHOSPHAGEN_KINASE_C"/>
    <property type="match status" value="1"/>
</dbReference>
<feature type="domain" description="Phosphagen kinase C-terminal" evidence="10">
    <location>
        <begin position="163"/>
        <end position="423"/>
    </location>
</feature>
<dbReference type="SUPFAM" id="SSF55931">
    <property type="entry name" value="Glutamine synthetase/guanido kinase"/>
    <property type="match status" value="1"/>
</dbReference>
<dbReference type="InterPro" id="IPR014746">
    <property type="entry name" value="Gln_synth/guanido_kin_cat_dom"/>
</dbReference>
<evidence type="ECO:0000259" key="10">
    <source>
        <dbReference type="PROSITE" id="PS51510"/>
    </source>
</evidence>
<dbReference type="InterPro" id="IPR036802">
    <property type="entry name" value="ATP-guanido_PTrfase_N_sf"/>
</dbReference>
<dbReference type="Gene3D" id="1.10.135.10">
    <property type="entry name" value="ATP:guanido phosphotransferase, N-terminal domain"/>
    <property type="match status" value="1"/>
</dbReference>
<dbReference type="PROSITE" id="PS00112">
    <property type="entry name" value="PHOSPHAGEN_KINASE"/>
    <property type="match status" value="1"/>
</dbReference>
<feature type="domain" description="Phosphagen kinase N-terminal" evidence="9">
    <location>
        <begin position="51"/>
        <end position="137"/>
    </location>
</feature>
<dbReference type="GO" id="GO:0005739">
    <property type="term" value="C:mitochondrion"/>
    <property type="evidence" value="ECO:0007669"/>
    <property type="project" value="TreeGrafter"/>
</dbReference>
<dbReference type="STRING" id="46731.A0A3M6UYL0"/>
<evidence type="ECO:0000256" key="6">
    <source>
        <dbReference type="PROSITE-ProRule" id="PRU00842"/>
    </source>
</evidence>
<comment type="similarity">
    <text evidence="1 6 8">Belongs to the ATP:guanido phosphotransferase family.</text>
</comment>
<dbReference type="PANTHER" id="PTHR11547:SF57">
    <property type="entry name" value="PHOSPHAGEN KINASE C-TERMINAL DOMAIN-CONTAINING PROTEIN"/>
    <property type="match status" value="1"/>
</dbReference>
<dbReference type="InterPro" id="IPR022415">
    <property type="entry name" value="ATP-guanido_PTrfase_AS"/>
</dbReference>
<comment type="caution">
    <text evidence="11">The sequence shown here is derived from an EMBL/GenBank/DDBJ whole genome shotgun (WGS) entry which is preliminary data.</text>
</comment>
<dbReference type="PROSITE" id="PS51509">
    <property type="entry name" value="PHOSPHAGEN_KINASE_N"/>
    <property type="match status" value="1"/>
</dbReference>
<sequence>MDQPYLPSITSFFQEYKTALYGLAATGALVIGIGLYKSSYAASGCGQTFKQSQIAIADYPDMRMYNNLLAKHLTPRLYAKLRDRKTASGFTLDNAIQTGVDNPGHPFILTVGAVAGDEESYKTFAELFDPIIEERHNGFKKTDFHRTDLDSSKIRGGKLDERYVLSSRVRTGRSIKPFSLPPHCSRAERRKVEKIITRALAGLQGELSGRYYPLSEMTPDEQQQLIDDHFLFDKPVSPLLTCAGMARDWPDARGIWHNHDKNFLIWVNEEDHMRIISMEREGDMRAVFDRFCRGLHEVERLIQRQKHEFMWNEHLGYILTCPSNLGTGLRAGVHIKLPLLSKNPRFNEILEYLRLQKRGTGTFSAFLLLKPLQSIHSTGGVDTAAKGSVFDISNLDRLGFSEVELVQKVIDGVGLLIVMEKRLEAGLPINDLIPSSTKSE</sequence>
<evidence type="ECO:0000256" key="4">
    <source>
        <dbReference type="ARBA" id="ARBA00022777"/>
    </source>
</evidence>
<evidence type="ECO:0000256" key="1">
    <source>
        <dbReference type="ARBA" id="ARBA00006798"/>
    </source>
</evidence>
<evidence type="ECO:0000256" key="5">
    <source>
        <dbReference type="ARBA" id="ARBA00022840"/>
    </source>
</evidence>
<feature type="binding site" evidence="7">
    <location>
        <position position="274"/>
    </location>
    <ligand>
        <name>ATP</name>
        <dbReference type="ChEBI" id="CHEBI:30616"/>
    </ligand>
</feature>
<feature type="binding site" evidence="7">
    <location>
        <position position="229"/>
    </location>
    <ligand>
        <name>ATP</name>
        <dbReference type="ChEBI" id="CHEBI:30616"/>
    </ligand>
</feature>
<evidence type="ECO:0000313" key="12">
    <source>
        <dbReference type="Proteomes" id="UP000275408"/>
    </source>
</evidence>
<dbReference type="PANTHER" id="PTHR11547">
    <property type="entry name" value="ARGININE OR CREATINE KINASE"/>
    <property type="match status" value="1"/>
</dbReference>
<keyword evidence="12" id="KW-1185">Reference proteome</keyword>
<dbReference type="OrthoDB" id="430219at2759"/>
<evidence type="ECO:0000256" key="3">
    <source>
        <dbReference type="ARBA" id="ARBA00022741"/>
    </source>
</evidence>
<dbReference type="GO" id="GO:0005524">
    <property type="term" value="F:ATP binding"/>
    <property type="evidence" value="ECO:0007669"/>
    <property type="project" value="UniProtKB-UniRule"/>
</dbReference>
<reference evidence="11 12" key="1">
    <citation type="journal article" date="2018" name="Sci. Rep.">
        <title>Comparative analysis of the Pocillopora damicornis genome highlights role of immune system in coral evolution.</title>
        <authorList>
            <person name="Cunning R."/>
            <person name="Bay R.A."/>
            <person name="Gillette P."/>
            <person name="Baker A.C."/>
            <person name="Traylor-Knowles N."/>
        </authorList>
    </citation>
    <scope>NUCLEOTIDE SEQUENCE [LARGE SCALE GENOMIC DNA]</scope>
    <source>
        <strain evidence="11">RSMAS</strain>
        <tissue evidence="11">Whole animal</tissue>
    </source>
</reference>
<dbReference type="AlphaFoldDB" id="A0A3M6UYL0"/>
<accession>A0A3M6UYL0</accession>
<proteinExistence type="inferred from homology"/>
<feature type="binding site" evidence="7">
    <location>
        <begin position="358"/>
        <end position="363"/>
    </location>
    <ligand>
        <name>ATP</name>
        <dbReference type="ChEBI" id="CHEBI:30616"/>
    </ligand>
</feature>
<dbReference type="EMBL" id="RCHS01000457">
    <property type="protein sequence ID" value="RMX58762.1"/>
    <property type="molecule type" value="Genomic_DNA"/>
</dbReference>
<evidence type="ECO:0000313" key="11">
    <source>
        <dbReference type="EMBL" id="RMX58762.1"/>
    </source>
</evidence>
<evidence type="ECO:0000256" key="8">
    <source>
        <dbReference type="RuleBase" id="RU000505"/>
    </source>
</evidence>
<dbReference type="FunFam" id="3.30.590.10:FF:000002">
    <property type="entry name" value="Creatine kinase S-type, mitochondrial"/>
    <property type="match status" value="1"/>
</dbReference>
<organism evidence="11 12">
    <name type="scientific">Pocillopora damicornis</name>
    <name type="common">Cauliflower coral</name>
    <name type="synonym">Millepora damicornis</name>
    <dbReference type="NCBI Taxonomy" id="46731"/>
    <lineage>
        <taxon>Eukaryota</taxon>
        <taxon>Metazoa</taxon>
        <taxon>Cnidaria</taxon>
        <taxon>Anthozoa</taxon>
        <taxon>Hexacorallia</taxon>
        <taxon>Scleractinia</taxon>
        <taxon>Astrocoeniina</taxon>
        <taxon>Pocilloporidae</taxon>
        <taxon>Pocillopora</taxon>
    </lineage>
</organism>
<keyword evidence="5 7" id="KW-0067">ATP-binding</keyword>
<dbReference type="InterPro" id="IPR022413">
    <property type="entry name" value="ATP-guanido_PTrfase_N"/>
</dbReference>
<dbReference type="CDD" id="cd00716">
    <property type="entry name" value="creatine_kinase_like"/>
    <property type="match status" value="1"/>
</dbReference>
<dbReference type="Pfam" id="PF02807">
    <property type="entry name" value="ATP-gua_PtransN"/>
    <property type="match status" value="1"/>
</dbReference>
<feature type="binding site" evidence="7">
    <location>
        <begin position="166"/>
        <end position="170"/>
    </location>
    <ligand>
        <name>ATP</name>
        <dbReference type="ChEBI" id="CHEBI:30616"/>
    </ligand>
</feature>
<gene>
    <name evidence="11" type="ORF">pdam_00010807</name>
</gene>
<dbReference type="GO" id="GO:0004111">
    <property type="term" value="F:creatine kinase activity"/>
    <property type="evidence" value="ECO:0007669"/>
    <property type="project" value="InterPro"/>
</dbReference>
<keyword evidence="4 7" id="KW-0418">Kinase</keyword>
<evidence type="ECO:0000256" key="2">
    <source>
        <dbReference type="ARBA" id="ARBA00022679"/>
    </source>
</evidence>
<evidence type="ECO:0000259" key="9">
    <source>
        <dbReference type="PROSITE" id="PS51509"/>
    </source>
</evidence>
<dbReference type="Proteomes" id="UP000275408">
    <property type="component" value="Unassembled WGS sequence"/>
</dbReference>
<dbReference type="SUPFAM" id="SSF48034">
    <property type="entry name" value="Guanido kinase N-terminal domain"/>
    <property type="match status" value="1"/>
</dbReference>
<dbReference type="FunFam" id="1.10.135.10:FF:000005">
    <property type="entry name" value="Glycocyamine kinase beta chain"/>
    <property type="match status" value="1"/>
</dbReference>
<evidence type="ECO:0008006" key="13">
    <source>
        <dbReference type="Google" id="ProtNLM"/>
    </source>
</evidence>
<keyword evidence="3 7" id="KW-0547">Nucleotide-binding</keyword>
<dbReference type="Gene3D" id="3.30.590.10">
    <property type="entry name" value="Glutamine synthetase/guanido kinase, catalytic domain"/>
    <property type="match status" value="1"/>
</dbReference>
<dbReference type="Pfam" id="PF00217">
    <property type="entry name" value="ATP-gua_Ptrans"/>
    <property type="match status" value="2"/>
</dbReference>
<dbReference type="GO" id="GO:0046314">
    <property type="term" value="P:phosphocreatine biosynthetic process"/>
    <property type="evidence" value="ECO:0007669"/>
    <property type="project" value="InterPro"/>
</dbReference>
<dbReference type="InterPro" id="IPR000749">
    <property type="entry name" value="ATP-guanido_PTrfase"/>
</dbReference>